<dbReference type="Proteomes" id="UP000033070">
    <property type="component" value="Chromosome"/>
</dbReference>
<dbReference type="GO" id="GO:0004852">
    <property type="term" value="F:uroporphyrinogen-III synthase activity"/>
    <property type="evidence" value="ECO:0007669"/>
    <property type="project" value="UniProtKB-UniRule"/>
</dbReference>
<name>A0A2Z6G8L4_9PROT</name>
<dbReference type="InterPro" id="IPR003754">
    <property type="entry name" value="4pyrrol_synth_uPrphyn_synth"/>
</dbReference>
<sequence length="256" mass="27399">MTDTPLAGLNIVVTRPREQATKLMQSISRLGGNPVLLPLLEISPPADPQALAAQLARLADFQLAIFISPNAVQYGMAAIQSVGGLPSNLRIATVGQGSAQSLRELGVGPIIAPQEKFDSESLLTLPELQDVAGKRVLILRGDGGRELLGDTLKQRGAHVEYAECYRRAKPTFDAATLLATTPDALTITSSEALSHLWELLDSTEKQRITLLPLFTLHPRIAEKAQQLGFGEVHITATGDDGLLSGLVAWANQRKSS</sequence>
<dbReference type="GO" id="GO:0006782">
    <property type="term" value="P:protoporphyrinogen IX biosynthetic process"/>
    <property type="evidence" value="ECO:0007669"/>
    <property type="project" value="UniProtKB-UniRule"/>
</dbReference>
<keyword evidence="12" id="KW-1185">Reference proteome</keyword>
<dbReference type="InterPro" id="IPR039793">
    <property type="entry name" value="UROS/Hem4"/>
</dbReference>
<dbReference type="AlphaFoldDB" id="A0A2Z6G8L4"/>
<comment type="function">
    <text evidence="6 9">Catalyzes cyclization of the linear tetrapyrrole, hydroxymethylbilane, to the macrocyclic uroporphyrinogen III.</text>
</comment>
<dbReference type="EC" id="4.2.1.75" evidence="3 9"/>
<dbReference type="Pfam" id="PF02602">
    <property type="entry name" value="HEM4"/>
    <property type="match status" value="1"/>
</dbReference>
<gene>
    <name evidence="11" type="ORF">OYT1_ch0214</name>
</gene>
<dbReference type="OrthoDB" id="9787650at2"/>
<dbReference type="GO" id="GO:0006780">
    <property type="term" value="P:uroporphyrinogen III biosynthetic process"/>
    <property type="evidence" value="ECO:0007669"/>
    <property type="project" value="UniProtKB-UniRule"/>
</dbReference>
<keyword evidence="4 9" id="KW-0456">Lyase</keyword>
<feature type="domain" description="Tetrapyrrole biosynthesis uroporphyrinogen III synthase" evidence="10">
    <location>
        <begin position="24"/>
        <end position="234"/>
    </location>
</feature>
<dbReference type="STRING" id="1188319.OYT1_00539"/>
<evidence type="ECO:0000256" key="1">
    <source>
        <dbReference type="ARBA" id="ARBA00004772"/>
    </source>
</evidence>
<evidence type="ECO:0000256" key="7">
    <source>
        <dbReference type="ARBA" id="ARBA00040167"/>
    </source>
</evidence>
<evidence type="ECO:0000256" key="8">
    <source>
        <dbReference type="ARBA" id="ARBA00048617"/>
    </source>
</evidence>
<dbReference type="CDD" id="cd06578">
    <property type="entry name" value="HemD"/>
    <property type="match status" value="1"/>
</dbReference>
<dbReference type="PANTHER" id="PTHR38042:SF1">
    <property type="entry name" value="UROPORPHYRINOGEN-III SYNTHASE, CHLOROPLASTIC"/>
    <property type="match status" value="1"/>
</dbReference>
<comment type="catalytic activity">
    <reaction evidence="8 9">
        <text>hydroxymethylbilane = uroporphyrinogen III + H2O</text>
        <dbReference type="Rhea" id="RHEA:18965"/>
        <dbReference type="ChEBI" id="CHEBI:15377"/>
        <dbReference type="ChEBI" id="CHEBI:57308"/>
        <dbReference type="ChEBI" id="CHEBI:57845"/>
        <dbReference type="EC" id="4.2.1.75"/>
    </reaction>
</comment>
<protein>
    <recommendedName>
        <fullName evidence="7 9">Uroporphyrinogen-III synthase</fullName>
        <ecNumber evidence="3 9">4.2.1.75</ecNumber>
    </recommendedName>
</protein>
<evidence type="ECO:0000256" key="5">
    <source>
        <dbReference type="ARBA" id="ARBA00023244"/>
    </source>
</evidence>
<dbReference type="UniPathway" id="UPA00251">
    <property type="reaction ID" value="UER00320"/>
</dbReference>
<comment type="pathway">
    <text evidence="1 9">Porphyrin-containing compound metabolism; protoporphyrin-IX biosynthesis; coproporphyrinogen-III from 5-aminolevulinate: step 3/4.</text>
</comment>
<evidence type="ECO:0000256" key="2">
    <source>
        <dbReference type="ARBA" id="ARBA00008133"/>
    </source>
</evidence>
<evidence type="ECO:0000256" key="6">
    <source>
        <dbReference type="ARBA" id="ARBA00037589"/>
    </source>
</evidence>
<comment type="similarity">
    <text evidence="2 9">Belongs to the uroporphyrinogen-III synthase family.</text>
</comment>
<dbReference type="Gene3D" id="3.40.50.10090">
    <property type="match status" value="2"/>
</dbReference>
<organism evidence="11 12">
    <name type="scientific">Ferriphaselus amnicola</name>
    <dbReference type="NCBI Taxonomy" id="1188319"/>
    <lineage>
        <taxon>Bacteria</taxon>
        <taxon>Pseudomonadati</taxon>
        <taxon>Pseudomonadota</taxon>
        <taxon>Betaproteobacteria</taxon>
        <taxon>Nitrosomonadales</taxon>
        <taxon>Gallionellaceae</taxon>
        <taxon>Ferriphaselus</taxon>
    </lineage>
</organism>
<accession>A0A2Z6G8L4</accession>
<evidence type="ECO:0000256" key="4">
    <source>
        <dbReference type="ARBA" id="ARBA00023239"/>
    </source>
</evidence>
<dbReference type="SUPFAM" id="SSF69618">
    <property type="entry name" value="HemD-like"/>
    <property type="match status" value="1"/>
</dbReference>
<evidence type="ECO:0000313" key="12">
    <source>
        <dbReference type="Proteomes" id="UP000033070"/>
    </source>
</evidence>
<dbReference type="KEGG" id="fam:OYT1_ch0214"/>
<dbReference type="InterPro" id="IPR036108">
    <property type="entry name" value="4pyrrol_syn_uPrphyn_synt_sf"/>
</dbReference>
<dbReference type="EMBL" id="AP018738">
    <property type="protein sequence ID" value="BBE49788.1"/>
    <property type="molecule type" value="Genomic_DNA"/>
</dbReference>
<evidence type="ECO:0000256" key="9">
    <source>
        <dbReference type="RuleBase" id="RU366031"/>
    </source>
</evidence>
<evidence type="ECO:0000259" key="10">
    <source>
        <dbReference type="Pfam" id="PF02602"/>
    </source>
</evidence>
<dbReference type="RefSeq" id="WP_062625751.1">
    <property type="nucleotide sequence ID" value="NZ_AP018738.1"/>
</dbReference>
<dbReference type="PANTHER" id="PTHR38042">
    <property type="entry name" value="UROPORPHYRINOGEN-III SYNTHASE, CHLOROPLASTIC"/>
    <property type="match status" value="1"/>
</dbReference>
<reference evidence="11 12" key="1">
    <citation type="submission" date="2018-06" db="EMBL/GenBank/DDBJ databases">
        <title>OYT1 Genome Sequencing.</title>
        <authorList>
            <person name="Kato S."/>
            <person name="Itoh T."/>
            <person name="Ohkuma M."/>
        </authorList>
    </citation>
    <scope>NUCLEOTIDE SEQUENCE [LARGE SCALE GENOMIC DNA]</scope>
    <source>
        <strain evidence="11 12">OYT1</strain>
    </source>
</reference>
<proteinExistence type="inferred from homology"/>
<evidence type="ECO:0000256" key="3">
    <source>
        <dbReference type="ARBA" id="ARBA00013109"/>
    </source>
</evidence>
<keyword evidence="5 9" id="KW-0627">Porphyrin biosynthesis</keyword>
<evidence type="ECO:0000313" key="11">
    <source>
        <dbReference type="EMBL" id="BBE49788.1"/>
    </source>
</evidence>